<dbReference type="GO" id="GO:0000049">
    <property type="term" value="F:tRNA binding"/>
    <property type="evidence" value="ECO:0007669"/>
    <property type="project" value="UniProtKB-UniRule"/>
</dbReference>
<dbReference type="FunFam" id="3.50.80.10:FF:000001">
    <property type="entry name" value="D-aminoacyl-tRNA deacylase"/>
    <property type="match status" value="1"/>
</dbReference>
<evidence type="ECO:0000256" key="2">
    <source>
        <dbReference type="HAMAP-Rule" id="MF_00518"/>
    </source>
</evidence>
<gene>
    <name evidence="2" type="primary">dtd</name>
    <name evidence="3" type="ORF">AEAE_1121</name>
</gene>
<comment type="domain">
    <text evidence="2">A Gly-cisPro motif from one monomer fits into the active site of the other monomer to allow specific chiral rejection of L-amino acids.</text>
</comment>
<comment type="caution">
    <text evidence="3">The sequence shown here is derived from an EMBL/GenBank/DDBJ whole genome shotgun (WGS) entry which is preliminary data.</text>
</comment>
<evidence type="ECO:0000256" key="1">
    <source>
        <dbReference type="ARBA" id="ARBA00009673"/>
    </source>
</evidence>
<sequence>MRIVIQRVSQAAVSLNAPHVPSDVSRKTPDPAFPEEATLDVIPQGTTHTSSAGFMLLVGVSDSDTEKEAQWAAKKIANMRIFPDAEGKMNLSLLDVHGSILSISQFTLFGDIHKGNRPSFMSAGEPVHAEQLWHTVNTLLATEYSIAVTEGWFGADMAVSITNEGPTTLLLDTDRDMPHKA</sequence>
<organism evidence="3 4">
    <name type="scientific">Aeriscardovia aeriphila</name>
    <dbReference type="NCBI Taxonomy" id="218139"/>
    <lineage>
        <taxon>Bacteria</taxon>
        <taxon>Bacillati</taxon>
        <taxon>Actinomycetota</taxon>
        <taxon>Actinomycetes</taxon>
        <taxon>Bifidobacteriales</taxon>
        <taxon>Bifidobacteriaceae</taxon>
        <taxon>Aeriscardovia</taxon>
    </lineage>
</organism>
<comment type="subcellular location">
    <subcellularLocation>
        <location evidence="2">Cytoplasm</location>
    </subcellularLocation>
</comment>
<dbReference type="AlphaFoldDB" id="A0A261F8A4"/>
<dbReference type="GO" id="GO:0051500">
    <property type="term" value="F:D-tyrosyl-tRNA(Tyr) deacylase activity"/>
    <property type="evidence" value="ECO:0007669"/>
    <property type="project" value="TreeGrafter"/>
</dbReference>
<evidence type="ECO:0000313" key="4">
    <source>
        <dbReference type="Proteomes" id="UP000228976"/>
    </source>
</evidence>
<comment type="catalytic activity">
    <reaction evidence="2">
        <text>a D-aminoacyl-tRNA + H2O = a tRNA + a D-alpha-amino acid + H(+)</text>
        <dbReference type="Rhea" id="RHEA:13953"/>
        <dbReference type="Rhea" id="RHEA-COMP:10123"/>
        <dbReference type="Rhea" id="RHEA-COMP:10124"/>
        <dbReference type="ChEBI" id="CHEBI:15377"/>
        <dbReference type="ChEBI" id="CHEBI:15378"/>
        <dbReference type="ChEBI" id="CHEBI:59871"/>
        <dbReference type="ChEBI" id="CHEBI:78442"/>
        <dbReference type="ChEBI" id="CHEBI:79333"/>
        <dbReference type="EC" id="3.1.1.96"/>
    </reaction>
</comment>
<evidence type="ECO:0000313" key="3">
    <source>
        <dbReference type="EMBL" id="OZG55324.1"/>
    </source>
</evidence>
<dbReference type="GO" id="GO:0106026">
    <property type="term" value="F:Gly-tRNA(Ala) deacylase activity"/>
    <property type="evidence" value="ECO:0007669"/>
    <property type="project" value="UniProtKB-UniRule"/>
</dbReference>
<comment type="catalytic activity">
    <reaction evidence="2">
        <text>glycyl-tRNA(Ala) + H2O = tRNA(Ala) + glycine + H(+)</text>
        <dbReference type="Rhea" id="RHEA:53744"/>
        <dbReference type="Rhea" id="RHEA-COMP:9657"/>
        <dbReference type="Rhea" id="RHEA-COMP:13640"/>
        <dbReference type="ChEBI" id="CHEBI:15377"/>
        <dbReference type="ChEBI" id="CHEBI:15378"/>
        <dbReference type="ChEBI" id="CHEBI:57305"/>
        <dbReference type="ChEBI" id="CHEBI:78442"/>
        <dbReference type="ChEBI" id="CHEBI:78522"/>
    </reaction>
</comment>
<dbReference type="Pfam" id="PF02580">
    <property type="entry name" value="Tyr_Deacylase"/>
    <property type="match status" value="1"/>
</dbReference>
<dbReference type="NCBIfam" id="TIGR00256">
    <property type="entry name" value="D-aminoacyl-tRNA deacylase"/>
    <property type="match status" value="1"/>
</dbReference>
<name>A0A261F8A4_9BIFI</name>
<accession>A0A261F8A4</accession>
<dbReference type="OrthoDB" id="9801395at2"/>
<dbReference type="GO" id="GO:0005737">
    <property type="term" value="C:cytoplasm"/>
    <property type="evidence" value="ECO:0007669"/>
    <property type="project" value="UniProtKB-SubCell"/>
</dbReference>
<keyword evidence="2" id="KW-0963">Cytoplasm</keyword>
<feature type="short sequence motif" description="Gly-cisPro motif, important for rejection of L-amino acids" evidence="2">
    <location>
        <begin position="165"/>
        <end position="166"/>
    </location>
</feature>
<reference evidence="3 4" key="1">
    <citation type="journal article" date="2017" name="BMC Genomics">
        <title>Comparative genomic and phylogenomic analyses of the Bifidobacteriaceae family.</title>
        <authorList>
            <person name="Lugli G.A."/>
            <person name="Milani C."/>
            <person name="Turroni F."/>
            <person name="Duranti S."/>
            <person name="Mancabelli L."/>
            <person name="Mangifesta M."/>
            <person name="Ferrario C."/>
            <person name="Modesto M."/>
            <person name="Mattarelli P."/>
            <person name="Jiri K."/>
            <person name="van Sinderen D."/>
            <person name="Ventura M."/>
        </authorList>
    </citation>
    <scope>NUCLEOTIDE SEQUENCE [LARGE SCALE GENOMIC DNA]</scope>
    <source>
        <strain evidence="3 4">LMG 21773</strain>
    </source>
</reference>
<dbReference type="GO" id="GO:0019478">
    <property type="term" value="P:D-amino acid catabolic process"/>
    <property type="evidence" value="ECO:0007669"/>
    <property type="project" value="UniProtKB-UniRule"/>
</dbReference>
<dbReference type="InterPro" id="IPR003732">
    <property type="entry name" value="Daa-tRNA_deacyls_DTD"/>
</dbReference>
<dbReference type="PANTHER" id="PTHR10472:SF5">
    <property type="entry name" value="D-AMINOACYL-TRNA DEACYLASE 1"/>
    <property type="match status" value="1"/>
</dbReference>
<dbReference type="SUPFAM" id="SSF69500">
    <property type="entry name" value="DTD-like"/>
    <property type="match status" value="1"/>
</dbReference>
<proteinExistence type="inferred from homology"/>
<comment type="function">
    <text evidence="2">An aminoacyl-tRNA editing enzyme that deacylates mischarged D-aminoacyl-tRNAs. Also deacylates mischarged glycyl-tRNA(Ala), protecting cells against glycine mischarging by AlaRS. Acts via tRNA-based rather than protein-based catalysis; rejects L-amino acids rather than detecting D-amino acids in the active site. By recycling D-aminoacyl-tRNA to D-amino acids and free tRNA molecules, this enzyme counteracts the toxicity associated with the formation of D-aminoacyl-tRNA entities in vivo and helps enforce protein L-homochirality.</text>
</comment>
<comment type="subunit">
    <text evidence="2">Homodimer.</text>
</comment>
<dbReference type="InterPro" id="IPR023509">
    <property type="entry name" value="DTD-like_sf"/>
</dbReference>
<dbReference type="HAMAP" id="MF_00518">
    <property type="entry name" value="Deacylase_Dtd"/>
    <property type="match status" value="1"/>
</dbReference>
<keyword evidence="2" id="KW-0820">tRNA-binding</keyword>
<dbReference type="Gene3D" id="3.50.80.10">
    <property type="entry name" value="D-tyrosyl-tRNA(Tyr) deacylase"/>
    <property type="match status" value="1"/>
</dbReference>
<dbReference type="Proteomes" id="UP000228976">
    <property type="component" value="Unassembled WGS sequence"/>
</dbReference>
<dbReference type="PANTHER" id="PTHR10472">
    <property type="entry name" value="D-TYROSYL-TRNA TYR DEACYLASE"/>
    <property type="match status" value="1"/>
</dbReference>
<dbReference type="EMBL" id="MWWU01000003">
    <property type="protein sequence ID" value="OZG55324.1"/>
    <property type="molecule type" value="Genomic_DNA"/>
</dbReference>
<keyword evidence="4" id="KW-1185">Reference proteome</keyword>
<protein>
    <recommendedName>
        <fullName evidence="2">D-aminoacyl-tRNA deacylase</fullName>
        <shortName evidence="2">DTD</shortName>
        <ecNumber evidence="2">3.1.1.96</ecNumber>
    </recommendedName>
    <alternativeName>
        <fullName evidence="2">Gly-tRNA(Ala) deacylase</fullName>
        <ecNumber evidence="2">3.1.1.-</ecNumber>
    </alternativeName>
</protein>
<keyword evidence="2" id="KW-0378">Hydrolase</keyword>
<dbReference type="GO" id="GO:0043908">
    <property type="term" value="F:Ser(Gly)-tRNA(Ala) hydrolase activity"/>
    <property type="evidence" value="ECO:0007669"/>
    <property type="project" value="UniProtKB-UniRule"/>
</dbReference>
<dbReference type="EC" id="3.1.1.96" evidence="2"/>
<dbReference type="RefSeq" id="WP_094690201.1">
    <property type="nucleotide sequence ID" value="NZ_JACBYZ010000001.1"/>
</dbReference>
<comment type="similarity">
    <text evidence="1 2">Belongs to the DTD family.</text>
</comment>
<dbReference type="EC" id="3.1.1.-" evidence="2"/>
<keyword evidence="2" id="KW-0694">RNA-binding</keyword>